<protein>
    <submittedName>
        <fullName evidence="2">Uncharacterized protein</fullName>
    </submittedName>
</protein>
<keyword evidence="3" id="KW-1185">Reference proteome</keyword>
<dbReference type="InterPro" id="IPR021109">
    <property type="entry name" value="Peptidase_aspartic_dom_sf"/>
</dbReference>
<feature type="compositionally biased region" description="Low complexity" evidence="1">
    <location>
        <begin position="168"/>
        <end position="180"/>
    </location>
</feature>
<dbReference type="Pfam" id="PF13650">
    <property type="entry name" value="Asp_protease_2"/>
    <property type="match status" value="1"/>
</dbReference>
<dbReference type="CDD" id="cd00303">
    <property type="entry name" value="retropepsin_like"/>
    <property type="match status" value="1"/>
</dbReference>
<dbReference type="SUPFAM" id="SSF50630">
    <property type="entry name" value="Acid proteases"/>
    <property type="match status" value="1"/>
</dbReference>
<feature type="region of interest" description="Disordered" evidence="1">
    <location>
        <begin position="375"/>
        <end position="402"/>
    </location>
</feature>
<dbReference type="Gene3D" id="2.40.70.10">
    <property type="entry name" value="Acid Proteases"/>
    <property type="match status" value="1"/>
</dbReference>
<accession>A0ABD3H4P4</accession>
<dbReference type="EMBL" id="JBJQOH010000005">
    <property type="protein sequence ID" value="KAL3686475.1"/>
    <property type="molecule type" value="Genomic_DNA"/>
</dbReference>
<dbReference type="InterPro" id="IPR001969">
    <property type="entry name" value="Aspartic_peptidase_AS"/>
</dbReference>
<dbReference type="PANTHER" id="PTHR33067">
    <property type="entry name" value="RNA-DIRECTED DNA POLYMERASE-RELATED"/>
    <property type="match status" value="1"/>
</dbReference>
<dbReference type="PANTHER" id="PTHR33067:SF9">
    <property type="entry name" value="RNA-DIRECTED DNA POLYMERASE"/>
    <property type="match status" value="1"/>
</dbReference>
<sequence>MQTYIQRFQYLTSLMTPALTEEVLLSAFKRGLPDHIHNWLTLQKVNSLTGALAEARTYAQCEERDAQIPDPTYYIPGLKGQVMINPYMSPTMGSPSAVPFIPGASLVPTPHQPPTSWFQNVLGVDVHQAPAIPFIPTAGAYPALAPTAPQIIPQAVQAHPTAQPPPATAAQANATPTAQNPTFATTDQVAQLMVKLEQIHLNQTDPNRQPINTAARGQVACTRCNGTGQLQIAQGALCTYCAKRGHLYEDFRTRVNAAQIQPQVAQVAQVNAIGARQNQPQANHGNPPQYNAQLQAPHPATGREMEEIKVTGVVKTPYVTIVKAHIIEISAQSHGQSEWHIAKNTNLPLVLSFEHYYERSPGTSTASVIINCPLPRQAQPMPRSDGASSSTTPPSPNASTTDTVVPVHIIKHRDLVVPVTIDGHVIPDCLIDSGSSINVIPLETMRALGLTGIRSTSVLLRMADGRNTRPVGEMKNVPTLIGEQPFLIDYIVMDMSHPPQFPLLLGVP</sequence>
<dbReference type="AlphaFoldDB" id="A0ABD3H4P4"/>
<evidence type="ECO:0000313" key="2">
    <source>
        <dbReference type="EMBL" id="KAL3686475.1"/>
    </source>
</evidence>
<organism evidence="2 3">
    <name type="scientific">Riccia sorocarpa</name>
    <dbReference type="NCBI Taxonomy" id="122646"/>
    <lineage>
        <taxon>Eukaryota</taxon>
        <taxon>Viridiplantae</taxon>
        <taxon>Streptophyta</taxon>
        <taxon>Embryophyta</taxon>
        <taxon>Marchantiophyta</taxon>
        <taxon>Marchantiopsida</taxon>
        <taxon>Marchantiidae</taxon>
        <taxon>Marchantiales</taxon>
        <taxon>Ricciaceae</taxon>
        <taxon>Riccia</taxon>
    </lineage>
</organism>
<comment type="caution">
    <text evidence="2">The sequence shown here is derived from an EMBL/GenBank/DDBJ whole genome shotgun (WGS) entry which is preliminary data.</text>
</comment>
<name>A0ABD3H4P4_9MARC</name>
<dbReference type="PROSITE" id="PS00141">
    <property type="entry name" value="ASP_PROTEASE"/>
    <property type="match status" value="1"/>
</dbReference>
<feature type="compositionally biased region" description="Low complexity" evidence="1">
    <location>
        <begin position="388"/>
        <end position="402"/>
    </location>
</feature>
<dbReference type="Proteomes" id="UP001633002">
    <property type="component" value="Unassembled WGS sequence"/>
</dbReference>
<evidence type="ECO:0000313" key="3">
    <source>
        <dbReference type="Proteomes" id="UP001633002"/>
    </source>
</evidence>
<feature type="region of interest" description="Disordered" evidence="1">
    <location>
        <begin position="157"/>
        <end position="180"/>
    </location>
</feature>
<reference evidence="2 3" key="1">
    <citation type="submission" date="2024-09" db="EMBL/GenBank/DDBJ databases">
        <title>Chromosome-scale assembly of Riccia sorocarpa.</title>
        <authorList>
            <person name="Paukszto L."/>
        </authorList>
    </citation>
    <scope>NUCLEOTIDE SEQUENCE [LARGE SCALE GENOMIC DNA]</scope>
    <source>
        <strain evidence="2">LP-2024</strain>
        <tissue evidence="2">Aerial parts of the thallus</tissue>
    </source>
</reference>
<proteinExistence type="predicted"/>
<gene>
    <name evidence="2" type="ORF">R1sor_009049</name>
</gene>
<evidence type="ECO:0000256" key="1">
    <source>
        <dbReference type="SAM" id="MobiDB-lite"/>
    </source>
</evidence>